<dbReference type="Pfam" id="PF01433">
    <property type="entry name" value="Peptidase_M1"/>
    <property type="match status" value="1"/>
</dbReference>
<organism evidence="3 4">
    <name type="scientific">Kordiimonas sediminis</name>
    <dbReference type="NCBI Taxonomy" id="1735581"/>
    <lineage>
        <taxon>Bacteria</taxon>
        <taxon>Pseudomonadati</taxon>
        <taxon>Pseudomonadota</taxon>
        <taxon>Alphaproteobacteria</taxon>
        <taxon>Kordiimonadales</taxon>
        <taxon>Kordiimonadaceae</taxon>
        <taxon>Kordiimonas</taxon>
    </lineage>
</organism>
<gene>
    <name evidence="3" type="ORF">GCM10017044_12560</name>
</gene>
<dbReference type="EMBL" id="BNCI01000001">
    <property type="protein sequence ID" value="GHF19415.1"/>
    <property type="molecule type" value="Genomic_DNA"/>
</dbReference>
<dbReference type="InterPro" id="IPR042097">
    <property type="entry name" value="Aminopeptidase_N-like_N_sf"/>
</dbReference>
<dbReference type="AlphaFoldDB" id="A0A919E6Z5"/>
<feature type="domain" description="Peptidase M1 membrane alanine aminopeptidase" evidence="2">
    <location>
        <begin position="261"/>
        <end position="463"/>
    </location>
</feature>
<protein>
    <submittedName>
        <fullName evidence="3">Peptidase M1</fullName>
    </submittedName>
</protein>
<dbReference type="Proteomes" id="UP000630923">
    <property type="component" value="Unassembled WGS sequence"/>
</dbReference>
<name>A0A919E6Z5_9PROT</name>
<dbReference type="GO" id="GO:0008237">
    <property type="term" value="F:metallopeptidase activity"/>
    <property type="evidence" value="ECO:0007669"/>
    <property type="project" value="InterPro"/>
</dbReference>
<dbReference type="InterPro" id="IPR034015">
    <property type="entry name" value="M1_LTA4H"/>
</dbReference>
<keyword evidence="4" id="KW-1185">Reference proteome</keyword>
<dbReference type="Gene3D" id="1.10.390.10">
    <property type="entry name" value="Neutral Protease Domain 2"/>
    <property type="match status" value="1"/>
</dbReference>
<accession>A0A919E6Z5</accession>
<dbReference type="CDD" id="cd09603">
    <property type="entry name" value="M1_APN_like"/>
    <property type="match status" value="1"/>
</dbReference>
<dbReference type="Gene3D" id="2.60.40.1730">
    <property type="entry name" value="tricorn interacting facor f3 domain"/>
    <property type="match status" value="1"/>
</dbReference>
<feature type="binding site" evidence="1">
    <location>
        <position position="332"/>
    </location>
    <ligand>
        <name>Zn(2+)</name>
        <dbReference type="ChEBI" id="CHEBI:29105"/>
        <note>catalytic</note>
    </ligand>
</feature>
<dbReference type="SUPFAM" id="SSF55486">
    <property type="entry name" value="Metalloproteases ('zincins'), catalytic domain"/>
    <property type="match status" value="1"/>
</dbReference>
<dbReference type="GO" id="GO:0008270">
    <property type="term" value="F:zinc ion binding"/>
    <property type="evidence" value="ECO:0007669"/>
    <property type="project" value="InterPro"/>
</dbReference>
<evidence type="ECO:0000259" key="2">
    <source>
        <dbReference type="Pfam" id="PF01433"/>
    </source>
</evidence>
<dbReference type="SUPFAM" id="SSF63737">
    <property type="entry name" value="Leukotriene A4 hydrolase N-terminal domain"/>
    <property type="match status" value="1"/>
</dbReference>
<feature type="binding site" evidence="1">
    <location>
        <position position="351"/>
    </location>
    <ligand>
        <name>Zn(2+)</name>
        <dbReference type="ChEBI" id="CHEBI:29105"/>
        <note>catalytic</note>
    </ligand>
</feature>
<sequence length="541" mass="62101">MAGAGHLVLAPSVQAAEEPWRTELRGAITPDRAWWDLDHYHLDIDVDVDTKTISGTNTMRYKVLSDGQRLQVELQAPMMFMRAEQNGKRLKVIKKDYSYFIYPDGEQKVGETYEIKMIFEGTPIIPNNPPWDAGITWTTDSSGKPFIANSNQDQGASVWWPNKDHGYDEPDSGMDISVEVPDDLMDVSNGQLVKVEEHKDRGTKTWHWRMKNPPNNYGVNLSIGDYVHFSEKYEGEDGTLDMDYYVLRENLDKAKTHFADARRTIEAFEHWFGPYPFYEDGFKLVEVPYLGMEHQSAVTYGNKYLMGYKGRDLSDTGWGLKWDFIIIHETGHEWFANNITAKDIADLWIHESFTNYSEGLYTEYHFGKEAGAEYVRGTRLGISNDKPIIGQYGRHEKGSKDMYPKGGNMLHTIRQLVDCDDLWRSILRGLNKTFHNQTVTSAEIESYMNDRSPVELGKVFDQYLRYDRVPTLEYYFKEGTLLVRWTDVVPGFDMPVKAVVNGAEVWLKPTENWAAVSFEQPASTLAVDPDFYVRSSNILGN</sequence>
<dbReference type="PANTHER" id="PTHR45726">
    <property type="entry name" value="LEUKOTRIENE A-4 HYDROLASE"/>
    <property type="match status" value="1"/>
</dbReference>
<feature type="binding site" evidence="1">
    <location>
        <position position="328"/>
    </location>
    <ligand>
        <name>Zn(2+)</name>
        <dbReference type="ChEBI" id="CHEBI:29105"/>
        <note>catalytic</note>
    </ligand>
</feature>
<evidence type="ECO:0000313" key="4">
    <source>
        <dbReference type="Proteomes" id="UP000630923"/>
    </source>
</evidence>
<evidence type="ECO:0000256" key="1">
    <source>
        <dbReference type="PIRSR" id="PIRSR634015-3"/>
    </source>
</evidence>
<evidence type="ECO:0000313" key="3">
    <source>
        <dbReference type="EMBL" id="GHF19415.1"/>
    </source>
</evidence>
<keyword evidence="1" id="KW-0862">Zinc</keyword>
<dbReference type="PANTHER" id="PTHR45726:SF3">
    <property type="entry name" value="LEUKOTRIENE A-4 HYDROLASE"/>
    <property type="match status" value="1"/>
</dbReference>
<dbReference type="InterPro" id="IPR014782">
    <property type="entry name" value="Peptidase_M1_dom"/>
</dbReference>
<reference evidence="3" key="2">
    <citation type="submission" date="2020-09" db="EMBL/GenBank/DDBJ databases">
        <authorList>
            <person name="Sun Q."/>
            <person name="Kim S."/>
        </authorList>
    </citation>
    <scope>NUCLEOTIDE SEQUENCE</scope>
    <source>
        <strain evidence="3">KCTC 42590</strain>
    </source>
</reference>
<dbReference type="InterPro" id="IPR027268">
    <property type="entry name" value="Peptidase_M4/M1_CTD_sf"/>
</dbReference>
<comment type="caution">
    <text evidence="3">The sequence shown here is derived from an EMBL/GenBank/DDBJ whole genome shotgun (WGS) entry which is preliminary data.</text>
</comment>
<proteinExistence type="predicted"/>
<reference evidence="3" key="1">
    <citation type="journal article" date="2014" name="Int. J. Syst. Evol. Microbiol.">
        <title>Complete genome sequence of Corynebacterium casei LMG S-19264T (=DSM 44701T), isolated from a smear-ripened cheese.</title>
        <authorList>
            <consortium name="US DOE Joint Genome Institute (JGI-PGF)"/>
            <person name="Walter F."/>
            <person name="Albersmeier A."/>
            <person name="Kalinowski J."/>
            <person name="Ruckert C."/>
        </authorList>
    </citation>
    <scope>NUCLEOTIDE SEQUENCE</scope>
    <source>
        <strain evidence="3">KCTC 42590</strain>
    </source>
</reference>
<comment type="cofactor">
    <cofactor evidence="1">
        <name>Zn(2+)</name>
        <dbReference type="ChEBI" id="CHEBI:29105"/>
    </cofactor>
    <text evidence="1">Binds 1 zinc ion per subunit.</text>
</comment>
<keyword evidence="1" id="KW-0479">Metal-binding</keyword>